<feature type="region of interest" description="Disordered" evidence="1">
    <location>
        <begin position="30"/>
        <end position="73"/>
    </location>
</feature>
<organism evidence="2 3">
    <name type="scientific">Austropuccinia psidii MF-1</name>
    <dbReference type="NCBI Taxonomy" id="1389203"/>
    <lineage>
        <taxon>Eukaryota</taxon>
        <taxon>Fungi</taxon>
        <taxon>Dikarya</taxon>
        <taxon>Basidiomycota</taxon>
        <taxon>Pucciniomycotina</taxon>
        <taxon>Pucciniomycetes</taxon>
        <taxon>Pucciniales</taxon>
        <taxon>Sphaerophragmiaceae</taxon>
        <taxon>Austropuccinia</taxon>
    </lineage>
</organism>
<name>A0A9Q3C6B5_9BASI</name>
<evidence type="ECO:0000313" key="2">
    <source>
        <dbReference type="EMBL" id="MBW0477858.1"/>
    </source>
</evidence>
<feature type="compositionally biased region" description="Low complexity" evidence="1">
    <location>
        <begin position="52"/>
        <end position="70"/>
    </location>
</feature>
<evidence type="ECO:0000313" key="3">
    <source>
        <dbReference type="Proteomes" id="UP000765509"/>
    </source>
</evidence>
<proteinExistence type="predicted"/>
<protein>
    <submittedName>
        <fullName evidence="2">Uncharacterized protein</fullName>
    </submittedName>
</protein>
<reference evidence="2" key="1">
    <citation type="submission" date="2021-03" db="EMBL/GenBank/DDBJ databases">
        <title>Draft genome sequence of rust myrtle Austropuccinia psidii MF-1, a brazilian biotype.</title>
        <authorList>
            <person name="Quecine M.C."/>
            <person name="Pachon D.M.R."/>
            <person name="Bonatelli M.L."/>
            <person name="Correr F.H."/>
            <person name="Franceschini L.M."/>
            <person name="Leite T.F."/>
            <person name="Margarido G.R.A."/>
            <person name="Almeida C.A."/>
            <person name="Ferrarezi J.A."/>
            <person name="Labate C.A."/>
        </authorList>
    </citation>
    <scope>NUCLEOTIDE SEQUENCE</scope>
    <source>
        <strain evidence="2">MF-1</strain>
    </source>
</reference>
<dbReference type="Proteomes" id="UP000765509">
    <property type="component" value="Unassembled WGS sequence"/>
</dbReference>
<evidence type="ECO:0000256" key="1">
    <source>
        <dbReference type="SAM" id="MobiDB-lite"/>
    </source>
</evidence>
<comment type="caution">
    <text evidence="2">The sequence shown here is derived from an EMBL/GenBank/DDBJ whole genome shotgun (WGS) entry which is preliminary data.</text>
</comment>
<gene>
    <name evidence="2" type="ORF">O181_017573</name>
</gene>
<keyword evidence="3" id="KW-1185">Reference proteome</keyword>
<dbReference type="AlphaFoldDB" id="A0A9Q3C6B5"/>
<dbReference type="EMBL" id="AVOT02004952">
    <property type="protein sequence ID" value="MBW0477858.1"/>
    <property type="molecule type" value="Genomic_DNA"/>
</dbReference>
<sequence length="134" mass="14763">MNDFSICFDPPILDQSSRPILRRYPKVSAMESARPAMASDGQQPAAPSRIKPQPIGFRQPQQGQRPTTQPSSLSLKIPLQAAIGVPAAEWPYVLEWQAKLPALPRQSNMDPLHGSCSTSPQCQLNICAEHQTYV</sequence>
<accession>A0A9Q3C6B5</accession>